<proteinExistence type="predicted"/>
<sequence length="48" mass="5474">MSQYSHVPLITVGYQCLKNELEDIFKENIKIKQVIANQPITKGGSQLR</sequence>
<organism evidence="1 2">
    <name type="scientific">Funneliformis mosseae</name>
    <name type="common">Endomycorrhizal fungus</name>
    <name type="synonym">Glomus mosseae</name>
    <dbReference type="NCBI Taxonomy" id="27381"/>
    <lineage>
        <taxon>Eukaryota</taxon>
        <taxon>Fungi</taxon>
        <taxon>Fungi incertae sedis</taxon>
        <taxon>Mucoromycota</taxon>
        <taxon>Glomeromycotina</taxon>
        <taxon>Glomeromycetes</taxon>
        <taxon>Glomerales</taxon>
        <taxon>Glomeraceae</taxon>
        <taxon>Funneliformis</taxon>
    </lineage>
</organism>
<comment type="caution">
    <text evidence="1">The sequence shown here is derived from an EMBL/GenBank/DDBJ whole genome shotgun (WGS) entry which is preliminary data.</text>
</comment>
<keyword evidence="2" id="KW-1185">Reference proteome</keyword>
<evidence type="ECO:0000313" key="1">
    <source>
        <dbReference type="EMBL" id="CAG8516832.1"/>
    </source>
</evidence>
<dbReference type="Proteomes" id="UP000789375">
    <property type="component" value="Unassembled WGS sequence"/>
</dbReference>
<dbReference type="AlphaFoldDB" id="A0A9N9A4T4"/>
<name>A0A9N9A4T4_FUNMO</name>
<reference evidence="1" key="1">
    <citation type="submission" date="2021-06" db="EMBL/GenBank/DDBJ databases">
        <authorList>
            <person name="Kallberg Y."/>
            <person name="Tangrot J."/>
            <person name="Rosling A."/>
        </authorList>
    </citation>
    <scope>NUCLEOTIDE SEQUENCE</scope>
    <source>
        <strain evidence="1">87-6 pot B 2015</strain>
    </source>
</reference>
<protein>
    <submittedName>
        <fullName evidence="1">393_t:CDS:1</fullName>
    </submittedName>
</protein>
<evidence type="ECO:0000313" key="2">
    <source>
        <dbReference type="Proteomes" id="UP000789375"/>
    </source>
</evidence>
<accession>A0A9N9A4T4</accession>
<dbReference type="EMBL" id="CAJVPP010000848">
    <property type="protein sequence ID" value="CAG8516832.1"/>
    <property type="molecule type" value="Genomic_DNA"/>
</dbReference>
<gene>
    <name evidence="1" type="ORF">FMOSSE_LOCUS4824</name>
</gene>